<evidence type="ECO:0000313" key="6">
    <source>
        <dbReference type="Proteomes" id="UP000295244"/>
    </source>
</evidence>
<dbReference type="Gene3D" id="3.40.190.170">
    <property type="entry name" value="Bacterial extracellular solute-binding protein, family 7"/>
    <property type="match status" value="1"/>
</dbReference>
<dbReference type="EMBL" id="SKBU01000001">
    <property type="protein sequence ID" value="TCJ20733.1"/>
    <property type="molecule type" value="Genomic_DNA"/>
</dbReference>
<dbReference type="InterPro" id="IPR038404">
    <property type="entry name" value="TRAP_DctP_sf"/>
</dbReference>
<protein>
    <submittedName>
        <fullName evidence="5">DctP family TRAP transporter solute-binding subunit</fullName>
    </submittedName>
</protein>
<evidence type="ECO:0000256" key="2">
    <source>
        <dbReference type="ARBA" id="ARBA00022448"/>
    </source>
</evidence>
<dbReference type="InterPro" id="IPR004682">
    <property type="entry name" value="TRAP_DctP"/>
</dbReference>
<comment type="similarity">
    <text evidence="1">Belongs to the bacterial solute-binding protein 7 family.</text>
</comment>
<sequence>MARSSASYTLSFTYVVLIGRRLVTRIWYTKYRRDATARRSELSDTSIRHSLLLRTDTRPAAIETRVARTRYLVYYMLDYDTLAGTGAEKGGPSLSLRGKGLSFGSRLGLGILLAGLLLALVACGQTAGEDGGEAAEGEEAVNIRLAVGDPIHSAVGVTAERYAELVEEKTGGTVTVEVHPDGVLFGGDQEAAIDQLRDGTLDMAILSTSVYANFDSRMNAISLPYLFSDMDQFESYLQDEPGQELLAGLEELNTKGLVLMTRTFRHVTNSVRPIEGPEDLQGLKLRTPNNQLWVAFFRELGADPTPMDFTEVYSALQLDTIDGQENPVEVPLANNFYEVQDYLSLTGHIADGYVLGINNDLWESLSAEQQEALQEAAEETAEFKAQYDRDEEAEIIEELQNEHGMQVNELSEEQRAEFAEIARDLYPQFEELVGDEEFMNTTLEYVEGS</sequence>
<evidence type="ECO:0000256" key="1">
    <source>
        <dbReference type="ARBA" id="ARBA00009023"/>
    </source>
</evidence>
<keyword evidence="6" id="KW-1185">Reference proteome</keyword>
<keyword evidence="4" id="KW-0175">Coiled coil</keyword>
<proteinExistence type="inferred from homology"/>
<organism evidence="5 6">
    <name type="scientific">Rubrobacter taiwanensis</name>
    <dbReference type="NCBI Taxonomy" id="185139"/>
    <lineage>
        <taxon>Bacteria</taxon>
        <taxon>Bacillati</taxon>
        <taxon>Actinomycetota</taxon>
        <taxon>Rubrobacteria</taxon>
        <taxon>Rubrobacterales</taxon>
        <taxon>Rubrobacteraceae</taxon>
        <taxon>Rubrobacter</taxon>
    </lineage>
</organism>
<feature type="coiled-coil region" evidence="4">
    <location>
        <begin position="366"/>
        <end position="416"/>
    </location>
</feature>
<evidence type="ECO:0000256" key="3">
    <source>
        <dbReference type="ARBA" id="ARBA00022729"/>
    </source>
</evidence>
<dbReference type="GO" id="GO:0055085">
    <property type="term" value="P:transmembrane transport"/>
    <property type="evidence" value="ECO:0007669"/>
    <property type="project" value="InterPro"/>
</dbReference>
<dbReference type="NCBIfam" id="NF037995">
    <property type="entry name" value="TRAP_S1"/>
    <property type="match status" value="1"/>
</dbReference>
<evidence type="ECO:0000313" key="5">
    <source>
        <dbReference type="EMBL" id="TCJ20733.1"/>
    </source>
</evidence>
<dbReference type="Pfam" id="PF03480">
    <property type="entry name" value="DctP"/>
    <property type="match status" value="1"/>
</dbReference>
<keyword evidence="2" id="KW-0813">Transport</keyword>
<dbReference type="NCBIfam" id="TIGR00787">
    <property type="entry name" value="dctP"/>
    <property type="match status" value="1"/>
</dbReference>
<dbReference type="GO" id="GO:0030288">
    <property type="term" value="C:outer membrane-bounded periplasmic space"/>
    <property type="evidence" value="ECO:0007669"/>
    <property type="project" value="InterPro"/>
</dbReference>
<dbReference type="PANTHER" id="PTHR33376">
    <property type="match status" value="1"/>
</dbReference>
<dbReference type="OrthoDB" id="9815946at2"/>
<name>A0A4R1BSD1_9ACTN</name>
<dbReference type="Proteomes" id="UP000295244">
    <property type="component" value="Unassembled WGS sequence"/>
</dbReference>
<gene>
    <name evidence="5" type="ORF">E0L93_00430</name>
</gene>
<evidence type="ECO:0000256" key="4">
    <source>
        <dbReference type="SAM" id="Coils"/>
    </source>
</evidence>
<dbReference type="PANTHER" id="PTHR33376:SF7">
    <property type="entry name" value="C4-DICARBOXYLATE-BINDING PROTEIN DCTB"/>
    <property type="match status" value="1"/>
</dbReference>
<keyword evidence="3" id="KW-0732">Signal</keyword>
<dbReference type="AlphaFoldDB" id="A0A4R1BSD1"/>
<comment type="caution">
    <text evidence="5">The sequence shown here is derived from an EMBL/GenBank/DDBJ whole genome shotgun (WGS) entry which is preliminary data.</text>
</comment>
<dbReference type="InterPro" id="IPR018389">
    <property type="entry name" value="DctP_fam"/>
</dbReference>
<accession>A0A4R1BSD1</accession>
<reference evidence="5 6" key="1">
    <citation type="submission" date="2019-03" db="EMBL/GenBank/DDBJ databases">
        <title>Whole genome sequence of a novel Rubrobacter taiwanensis strain, isolated from Yellowstone National Park.</title>
        <authorList>
            <person name="Freed S."/>
            <person name="Ramaley R.F."/>
            <person name="Kyndt J.A."/>
        </authorList>
    </citation>
    <scope>NUCLEOTIDE SEQUENCE [LARGE SCALE GENOMIC DNA]</scope>
    <source>
        <strain evidence="5 6">Yellowstone</strain>
    </source>
</reference>
<dbReference type="SUPFAM" id="SSF53850">
    <property type="entry name" value="Periplasmic binding protein-like II"/>
    <property type="match status" value="1"/>
</dbReference>